<name>A0A0M3HHR1_ASCLU</name>
<protein>
    <submittedName>
        <fullName evidence="2">Uncharacterized protein</fullName>
    </submittedName>
</protein>
<accession>A0A0M3HHR1</accession>
<dbReference type="Proteomes" id="UP000036681">
    <property type="component" value="Unplaced"/>
</dbReference>
<keyword evidence="1" id="KW-1185">Reference proteome</keyword>
<dbReference type="WBParaSite" id="ALUE_0000105601-mRNA-1">
    <property type="protein sequence ID" value="ALUE_0000105601-mRNA-1"/>
    <property type="gene ID" value="ALUE_0000105601"/>
</dbReference>
<reference evidence="2" key="1">
    <citation type="submission" date="2017-02" db="UniProtKB">
        <authorList>
            <consortium name="WormBaseParasite"/>
        </authorList>
    </citation>
    <scope>IDENTIFICATION</scope>
</reference>
<proteinExistence type="predicted"/>
<dbReference type="AlphaFoldDB" id="A0A0M3HHR1"/>
<organism evidence="1 2">
    <name type="scientific">Ascaris lumbricoides</name>
    <name type="common">Giant roundworm</name>
    <dbReference type="NCBI Taxonomy" id="6252"/>
    <lineage>
        <taxon>Eukaryota</taxon>
        <taxon>Metazoa</taxon>
        <taxon>Ecdysozoa</taxon>
        <taxon>Nematoda</taxon>
        <taxon>Chromadorea</taxon>
        <taxon>Rhabditida</taxon>
        <taxon>Spirurina</taxon>
        <taxon>Ascaridomorpha</taxon>
        <taxon>Ascaridoidea</taxon>
        <taxon>Ascarididae</taxon>
        <taxon>Ascaris</taxon>
    </lineage>
</organism>
<sequence>MKKTGEEGFKRVRSRRNLKVTMISSMPVWHSGNRLQPEYFYNGV</sequence>
<evidence type="ECO:0000313" key="2">
    <source>
        <dbReference type="WBParaSite" id="ALUE_0000105601-mRNA-1"/>
    </source>
</evidence>
<evidence type="ECO:0000313" key="1">
    <source>
        <dbReference type="Proteomes" id="UP000036681"/>
    </source>
</evidence>